<sequence length="314" mass="35247">MKSIYIAIILLIGVNLLLVLANLKEKKKNEQLKSTTDERYSSLQEVWNFSLQYSGNIHANFDALISDQNNSYKLGDYLNHKQSMLLLRLPQDFCDKCLGTELPKLAKVAKIIGKSNIILLSNQANYNEILQLARVKDTTFRVMYLKNTDKLFLDLNEVGSFLFPYFFTLDSSGIVKSIFPTNSSHPELSNPYYESIIKRWGRERDFSQISSNQTQIEFDMQEHNFGSIPSGKEAICIFKFRNTGEQPLSIVSINTGCGCTAADYPLTQIPAGDSASISITYDAKTAGIFNRPISVVTNAIKSPTILMIKGLVKP</sequence>
<dbReference type="OrthoDB" id="790920at2"/>
<evidence type="ECO:0000313" key="2">
    <source>
        <dbReference type="EMBL" id="RFS19421.1"/>
    </source>
</evidence>
<dbReference type="InterPro" id="IPR036249">
    <property type="entry name" value="Thioredoxin-like_sf"/>
</dbReference>
<keyword evidence="1" id="KW-0472">Membrane</keyword>
<accession>A0A3E1Y412</accession>
<dbReference type="AlphaFoldDB" id="A0A3E1Y412"/>
<dbReference type="InterPro" id="IPR011467">
    <property type="entry name" value="DUF1573"/>
</dbReference>
<organism evidence="2 3">
    <name type="scientific">Chitinophaga silvatica</name>
    <dbReference type="NCBI Taxonomy" id="2282649"/>
    <lineage>
        <taxon>Bacteria</taxon>
        <taxon>Pseudomonadati</taxon>
        <taxon>Bacteroidota</taxon>
        <taxon>Chitinophagia</taxon>
        <taxon>Chitinophagales</taxon>
        <taxon>Chitinophagaceae</taxon>
        <taxon>Chitinophaga</taxon>
    </lineage>
</organism>
<dbReference type="Proteomes" id="UP000260644">
    <property type="component" value="Unassembled WGS sequence"/>
</dbReference>
<gene>
    <name evidence="2" type="ORF">DVR12_22565</name>
</gene>
<name>A0A3E1Y412_9BACT</name>
<dbReference type="PANTHER" id="PTHR37833">
    <property type="entry name" value="LIPOPROTEIN-RELATED"/>
    <property type="match status" value="1"/>
</dbReference>
<keyword evidence="3" id="KW-1185">Reference proteome</keyword>
<dbReference type="EMBL" id="QPMM01000013">
    <property type="protein sequence ID" value="RFS19421.1"/>
    <property type="molecule type" value="Genomic_DNA"/>
</dbReference>
<feature type="transmembrane region" description="Helical" evidence="1">
    <location>
        <begin position="6"/>
        <end position="23"/>
    </location>
</feature>
<dbReference type="Pfam" id="PF07610">
    <property type="entry name" value="DUF1573"/>
    <property type="match status" value="1"/>
</dbReference>
<dbReference type="Gene3D" id="2.60.40.10">
    <property type="entry name" value="Immunoglobulins"/>
    <property type="match status" value="1"/>
</dbReference>
<proteinExistence type="predicted"/>
<keyword evidence="1" id="KW-1133">Transmembrane helix</keyword>
<keyword evidence="1" id="KW-0812">Transmembrane</keyword>
<protein>
    <submittedName>
        <fullName evidence="2">DUF1573 domain-containing protein</fullName>
    </submittedName>
</protein>
<evidence type="ECO:0000313" key="3">
    <source>
        <dbReference type="Proteomes" id="UP000260644"/>
    </source>
</evidence>
<dbReference type="RefSeq" id="WP_116978076.1">
    <property type="nucleotide sequence ID" value="NZ_QPMM01000013.1"/>
</dbReference>
<comment type="caution">
    <text evidence="2">The sequence shown here is derived from an EMBL/GenBank/DDBJ whole genome shotgun (WGS) entry which is preliminary data.</text>
</comment>
<dbReference type="SUPFAM" id="SSF52833">
    <property type="entry name" value="Thioredoxin-like"/>
    <property type="match status" value="1"/>
</dbReference>
<evidence type="ECO:0000256" key="1">
    <source>
        <dbReference type="SAM" id="Phobius"/>
    </source>
</evidence>
<reference evidence="2 3" key="1">
    <citation type="submission" date="2018-07" db="EMBL/GenBank/DDBJ databases">
        <title>Chitinophaga K2CV101002-2 sp. nov., isolated from a monsoon evergreen broad-leaved forest soil.</title>
        <authorList>
            <person name="Lv Y."/>
        </authorList>
    </citation>
    <scope>NUCLEOTIDE SEQUENCE [LARGE SCALE GENOMIC DNA]</scope>
    <source>
        <strain evidence="2 3">GDMCC 1.1288</strain>
    </source>
</reference>
<dbReference type="InterPro" id="IPR013783">
    <property type="entry name" value="Ig-like_fold"/>
</dbReference>
<dbReference type="PANTHER" id="PTHR37833:SF1">
    <property type="entry name" value="SIGNAL PEPTIDE PROTEIN"/>
    <property type="match status" value="1"/>
</dbReference>